<proteinExistence type="predicted"/>
<accession>A0A1I1NI13</accession>
<protein>
    <submittedName>
        <fullName evidence="2">Uncharacterized protein</fullName>
    </submittedName>
</protein>
<dbReference type="RefSeq" id="WP_091557693.1">
    <property type="nucleotide sequence ID" value="NZ_BNAC01000004.1"/>
</dbReference>
<dbReference type="AlphaFoldDB" id="A0A1I1NI13"/>
<dbReference type="STRING" id="1225127.SAMN05661030_2130"/>
<dbReference type="Proteomes" id="UP000199022">
    <property type="component" value="Unassembled WGS sequence"/>
</dbReference>
<dbReference type="SUPFAM" id="SSF55729">
    <property type="entry name" value="Acyl-CoA N-acyltransferases (Nat)"/>
    <property type="match status" value="1"/>
</dbReference>
<evidence type="ECO:0000256" key="1">
    <source>
        <dbReference type="SAM" id="MobiDB-lite"/>
    </source>
</evidence>
<gene>
    <name evidence="2" type="ORF">SAMN05661030_2130</name>
</gene>
<keyword evidence="3" id="KW-1185">Reference proteome</keyword>
<evidence type="ECO:0000313" key="3">
    <source>
        <dbReference type="Proteomes" id="UP000199022"/>
    </source>
</evidence>
<feature type="region of interest" description="Disordered" evidence="1">
    <location>
        <begin position="193"/>
        <end position="235"/>
    </location>
</feature>
<dbReference type="EMBL" id="FOMD01000002">
    <property type="protein sequence ID" value="SFC97125.1"/>
    <property type="molecule type" value="Genomic_DNA"/>
</dbReference>
<reference evidence="3" key="1">
    <citation type="submission" date="2016-10" db="EMBL/GenBank/DDBJ databases">
        <authorList>
            <person name="Varghese N."/>
            <person name="Submissions S."/>
        </authorList>
    </citation>
    <scope>NUCLEOTIDE SEQUENCE [LARGE SCALE GENOMIC DNA]</scope>
    <source>
        <strain evidence="3">DSM 45962</strain>
    </source>
</reference>
<dbReference type="InterPro" id="IPR016181">
    <property type="entry name" value="Acyl_CoA_acyltransferase"/>
</dbReference>
<organism evidence="2 3">
    <name type="scientific">Klenkia taihuensis</name>
    <dbReference type="NCBI Taxonomy" id="1225127"/>
    <lineage>
        <taxon>Bacteria</taxon>
        <taxon>Bacillati</taxon>
        <taxon>Actinomycetota</taxon>
        <taxon>Actinomycetes</taxon>
        <taxon>Geodermatophilales</taxon>
        <taxon>Geodermatophilaceae</taxon>
        <taxon>Klenkia</taxon>
    </lineage>
</organism>
<dbReference type="OrthoDB" id="3744527at2"/>
<sequence>MSSPVGTAVWYARHAVPAGGVVLVSVAGPGFPDGTVVDLPGPPAHPAGWLAQAHVRDAGHVPVTVQVSPELAAGSPHLWFVLGPAGDGEAVDLVAFSTAALADGRVVGVDTLATAGVTWADQVAAVRWSPSTGLVSQVYVSPRARRRRIGTRVVVTADAVRSALGWAPLVSDGRVTDLGDAWLSAQSPAWRARVPAGGERQPPMTPADEAVGVPARQLVPDPPRPGGHDPTGARR</sequence>
<name>A0A1I1NI13_9ACTN</name>
<evidence type="ECO:0000313" key="2">
    <source>
        <dbReference type="EMBL" id="SFC97125.1"/>
    </source>
</evidence>